<name>A0A9D1J9B4_9FIRM</name>
<evidence type="ECO:0000256" key="4">
    <source>
        <dbReference type="ARBA" id="ARBA00023004"/>
    </source>
</evidence>
<dbReference type="Pfam" id="PF26540">
    <property type="entry name" value="GcpE_C"/>
    <property type="match status" value="1"/>
</dbReference>
<dbReference type="EC" id="1.17.7.3" evidence="7"/>
<dbReference type="NCBIfam" id="TIGR00612">
    <property type="entry name" value="ispG_gcpE"/>
    <property type="match status" value="1"/>
</dbReference>
<feature type="domain" description="IspG TIM-barrel" evidence="8">
    <location>
        <begin position="5"/>
        <end position="243"/>
    </location>
</feature>
<dbReference type="GO" id="GO:0141197">
    <property type="term" value="F:4-hydroxy-3-methylbut-2-enyl-diphosphate synthase activity (flavodoxin)"/>
    <property type="evidence" value="ECO:0007669"/>
    <property type="project" value="UniProtKB-EC"/>
</dbReference>
<comment type="catalytic activity">
    <reaction evidence="7">
        <text>(2E)-4-hydroxy-3-methylbut-2-enyl diphosphate + oxidized [flavodoxin] + H2O + 2 H(+) = 2-C-methyl-D-erythritol 2,4-cyclic diphosphate + reduced [flavodoxin]</text>
        <dbReference type="Rhea" id="RHEA:43604"/>
        <dbReference type="Rhea" id="RHEA-COMP:10622"/>
        <dbReference type="Rhea" id="RHEA-COMP:10623"/>
        <dbReference type="ChEBI" id="CHEBI:15377"/>
        <dbReference type="ChEBI" id="CHEBI:15378"/>
        <dbReference type="ChEBI" id="CHEBI:57618"/>
        <dbReference type="ChEBI" id="CHEBI:58210"/>
        <dbReference type="ChEBI" id="CHEBI:58483"/>
        <dbReference type="ChEBI" id="CHEBI:128753"/>
        <dbReference type="EC" id="1.17.7.3"/>
    </reaction>
</comment>
<dbReference type="SUPFAM" id="SSF51717">
    <property type="entry name" value="Dihydropteroate synthetase-like"/>
    <property type="match status" value="1"/>
</dbReference>
<dbReference type="PIRSF" id="PIRSF004640">
    <property type="entry name" value="IspG"/>
    <property type="match status" value="1"/>
</dbReference>
<dbReference type="InterPro" id="IPR058579">
    <property type="entry name" value="IspG_C"/>
</dbReference>
<gene>
    <name evidence="7 10" type="primary">ispG</name>
    <name evidence="10" type="synonym">gcpE</name>
    <name evidence="10" type="ORF">IAB94_04640</name>
</gene>
<dbReference type="Proteomes" id="UP000823913">
    <property type="component" value="Unassembled WGS sequence"/>
</dbReference>
<feature type="binding site" evidence="7">
    <location>
        <position position="297"/>
    </location>
    <ligand>
        <name>[4Fe-4S] cluster</name>
        <dbReference type="ChEBI" id="CHEBI:49883"/>
    </ligand>
</feature>
<dbReference type="GO" id="GO:0019288">
    <property type="term" value="P:isopentenyl diphosphate biosynthetic process, methylerythritol 4-phosphate pathway"/>
    <property type="evidence" value="ECO:0007669"/>
    <property type="project" value="UniProtKB-UniRule"/>
</dbReference>
<sequence>MGKNTRRVNVGGVIIGGGESVKIQSMCTTKTSDVEGTVAQINALESAGCQIIRVSVLDDDDAIAIKSIKDKINIPLVADIHFSYKLAIAAIENGCDKVRINPGNIGGEQQIKAVADCIKAHKIPVRVGANTGSIEKQYLAKYGKNEHSLVESALHNVRILEREGISDIVISVKASSVPLTVAAYSLLSQKCDYPLHIGVTEAGTEQMAVVKSSAALGALLLDGIGDTMRVSITDDPVKEIYAARRILRAVGLDENFVDVISCPTCGRCMWNSMELAKKITQKVEYIRKPLKVAVMGCVVNGPGEAKDCDIGIAGAQDYCVIFKGGEIIKKIPSADAEDIFMAEIEKLIND</sequence>
<evidence type="ECO:0000313" key="11">
    <source>
        <dbReference type="Proteomes" id="UP000823913"/>
    </source>
</evidence>
<proteinExistence type="inferred from homology"/>
<feature type="binding site" evidence="7">
    <location>
        <position position="262"/>
    </location>
    <ligand>
        <name>[4Fe-4S] cluster</name>
        <dbReference type="ChEBI" id="CHEBI:49883"/>
    </ligand>
</feature>
<keyword evidence="4 7" id="KW-0408">Iron</keyword>
<dbReference type="EMBL" id="DVHK01000093">
    <property type="protein sequence ID" value="HIR67313.1"/>
    <property type="molecule type" value="Genomic_DNA"/>
</dbReference>
<accession>A0A9D1J9B4</accession>
<dbReference type="InterPro" id="IPR058578">
    <property type="entry name" value="IspG_TIM"/>
</dbReference>
<comment type="caution">
    <text evidence="10">The sequence shown here is derived from an EMBL/GenBank/DDBJ whole genome shotgun (WGS) entry which is preliminary data.</text>
</comment>
<dbReference type="Gene3D" id="3.20.20.20">
    <property type="entry name" value="Dihydropteroate synthase-like"/>
    <property type="match status" value="1"/>
</dbReference>
<dbReference type="InterPro" id="IPR045854">
    <property type="entry name" value="NO2/SO3_Rdtase_4Fe4S_sf"/>
</dbReference>
<keyword evidence="3 7" id="KW-0560">Oxidoreductase</keyword>
<dbReference type="GO" id="GO:0051539">
    <property type="term" value="F:4 iron, 4 sulfur cluster binding"/>
    <property type="evidence" value="ECO:0007669"/>
    <property type="project" value="UniProtKB-UniRule"/>
</dbReference>
<evidence type="ECO:0000256" key="7">
    <source>
        <dbReference type="HAMAP-Rule" id="MF_00159"/>
    </source>
</evidence>
<feature type="binding site" evidence="7">
    <location>
        <position position="304"/>
    </location>
    <ligand>
        <name>[4Fe-4S] cluster</name>
        <dbReference type="ChEBI" id="CHEBI:49883"/>
    </ligand>
</feature>
<reference evidence="10" key="2">
    <citation type="journal article" date="2021" name="PeerJ">
        <title>Extensive microbial diversity within the chicken gut microbiome revealed by metagenomics and culture.</title>
        <authorList>
            <person name="Gilroy R."/>
            <person name="Ravi A."/>
            <person name="Getino M."/>
            <person name="Pursley I."/>
            <person name="Horton D.L."/>
            <person name="Alikhan N.F."/>
            <person name="Baker D."/>
            <person name="Gharbi K."/>
            <person name="Hall N."/>
            <person name="Watson M."/>
            <person name="Adriaenssens E.M."/>
            <person name="Foster-Nyarko E."/>
            <person name="Jarju S."/>
            <person name="Secka A."/>
            <person name="Antonio M."/>
            <person name="Oren A."/>
            <person name="Chaudhuri R.R."/>
            <person name="La Ragione R."/>
            <person name="Hildebrand F."/>
            <person name="Pallen M.J."/>
        </authorList>
    </citation>
    <scope>NUCLEOTIDE SEQUENCE</scope>
    <source>
        <strain evidence="10">ChiW16-3235</strain>
    </source>
</reference>
<dbReference type="InterPro" id="IPR004588">
    <property type="entry name" value="IspG_bac-typ"/>
</dbReference>
<dbReference type="HAMAP" id="MF_00159">
    <property type="entry name" value="IspG"/>
    <property type="match status" value="1"/>
</dbReference>
<comment type="similarity">
    <text evidence="7">Belongs to the IspG family.</text>
</comment>
<dbReference type="Pfam" id="PF04551">
    <property type="entry name" value="GcpE"/>
    <property type="match status" value="1"/>
</dbReference>
<dbReference type="PANTHER" id="PTHR30454">
    <property type="entry name" value="4-HYDROXY-3-METHYLBUT-2-EN-1-YL DIPHOSPHATE SYNTHASE"/>
    <property type="match status" value="1"/>
</dbReference>
<comment type="pathway">
    <text evidence="7">Isoprenoid biosynthesis; isopentenyl diphosphate biosynthesis via DXP pathway; isopentenyl diphosphate from 1-deoxy-D-xylulose 5-phosphate: step 5/6.</text>
</comment>
<evidence type="ECO:0000256" key="3">
    <source>
        <dbReference type="ARBA" id="ARBA00023002"/>
    </source>
</evidence>
<keyword evidence="1 7" id="KW-0004">4Fe-4S</keyword>
<dbReference type="NCBIfam" id="NF001540">
    <property type="entry name" value="PRK00366.1"/>
    <property type="match status" value="1"/>
</dbReference>
<reference evidence="10" key="1">
    <citation type="submission" date="2020-10" db="EMBL/GenBank/DDBJ databases">
        <authorList>
            <person name="Gilroy R."/>
        </authorList>
    </citation>
    <scope>NUCLEOTIDE SEQUENCE</scope>
    <source>
        <strain evidence="10">ChiW16-3235</strain>
    </source>
</reference>
<organism evidence="10 11">
    <name type="scientific">Candidatus Coproplasma avicola</name>
    <dbReference type="NCBI Taxonomy" id="2840744"/>
    <lineage>
        <taxon>Bacteria</taxon>
        <taxon>Bacillati</taxon>
        <taxon>Bacillota</taxon>
        <taxon>Clostridia</taxon>
        <taxon>Eubacteriales</taxon>
        <taxon>Candidatus Coproplasma</taxon>
    </lineage>
</organism>
<keyword evidence="5 7" id="KW-0411">Iron-sulfur</keyword>
<dbReference type="AlphaFoldDB" id="A0A9D1J9B4"/>
<evidence type="ECO:0000259" key="9">
    <source>
        <dbReference type="Pfam" id="PF26540"/>
    </source>
</evidence>
<dbReference type="InterPro" id="IPR016425">
    <property type="entry name" value="IspG_bac"/>
</dbReference>
<dbReference type="FunFam" id="3.20.20.20:FF:000001">
    <property type="entry name" value="4-hydroxy-3-methylbut-2-en-1-yl diphosphate synthase (flavodoxin)"/>
    <property type="match status" value="1"/>
</dbReference>
<comment type="function">
    <text evidence="7">Converts 2C-methyl-D-erythritol 2,4-cyclodiphosphate (ME-2,4cPP) into 1-hydroxy-2-methyl-2-(E)-butenyl 4-diphosphate.</text>
</comment>
<evidence type="ECO:0000259" key="8">
    <source>
        <dbReference type="Pfam" id="PF04551"/>
    </source>
</evidence>
<dbReference type="Gene3D" id="3.30.413.10">
    <property type="entry name" value="Sulfite Reductase Hemoprotein, domain 1"/>
    <property type="match status" value="1"/>
</dbReference>
<evidence type="ECO:0000313" key="10">
    <source>
        <dbReference type="EMBL" id="HIR67313.1"/>
    </source>
</evidence>
<evidence type="ECO:0000256" key="6">
    <source>
        <dbReference type="ARBA" id="ARBA00023229"/>
    </source>
</evidence>
<comment type="cofactor">
    <cofactor evidence="7">
        <name>[4Fe-4S] cluster</name>
        <dbReference type="ChEBI" id="CHEBI:49883"/>
    </cofactor>
    <text evidence="7">Binds 1 [4Fe-4S] cluster.</text>
</comment>
<keyword evidence="2 7" id="KW-0479">Metal-binding</keyword>
<dbReference type="GO" id="GO:0005506">
    <property type="term" value="F:iron ion binding"/>
    <property type="evidence" value="ECO:0007669"/>
    <property type="project" value="InterPro"/>
</dbReference>
<dbReference type="GO" id="GO:0046429">
    <property type="term" value="F:4-hydroxy-3-methylbut-2-en-1-yl diphosphate synthase activity (ferredoxin)"/>
    <property type="evidence" value="ECO:0007669"/>
    <property type="project" value="UniProtKB-UniRule"/>
</dbReference>
<dbReference type="GO" id="GO:0016114">
    <property type="term" value="P:terpenoid biosynthetic process"/>
    <property type="evidence" value="ECO:0007669"/>
    <property type="project" value="InterPro"/>
</dbReference>
<dbReference type="SUPFAM" id="SSF56014">
    <property type="entry name" value="Nitrite and sulphite reductase 4Fe-4S domain-like"/>
    <property type="match status" value="1"/>
</dbReference>
<evidence type="ECO:0000256" key="2">
    <source>
        <dbReference type="ARBA" id="ARBA00022723"/>
    </source>
</evidence>
<evidence type="ECO:0000256" key="5">
    <source>
        <dbReference type="ARBA" id="ARBA00023014"/>
    </source>
</evidence>
<protein>
    <recommendedName>
        <fullName evidence="7">4-hydroxy-3-methylbut-2-en-1-yl diphosphate synthase (flavodoxin)</fullName>
        <ecNumber evidence="7">1.17.7.3</ecNumber>
    </recommendedName>
    <alternativeName>
        <fullName evidence="7">1-hydroxy-2-methyl-2-(E)-butenyl 4-diphosphate synthase</fullName>
    </alternativeName>
</protein>
<evidence type="ECO:0000256" key="1">
    <source>
        <dbReference type="ARBA" id="ARBA00022485"/>
    </source>
</evidence>
<keyword evidence="6 7" id="KW-0414">Isoprene biosynthesis</keyword>
<dbReference type="InterPro" id="IPR011005">
    <property type="entry name" value="Dihydropteroate_synth-like_sf"/>
</dbReference>
<dbReference type="PANTHER" id="PTHR30454:SF0">
    <property type="entry name" value="4-HYDROXY-3-METHYLBUT-2-EN-1-YL DIPHOSPHATE SYNTHASE (FERREDOXIN), CHLOROPLASTIC"/>
    <property type="match status" value="1"/>
</dbReference>
<feature type="domain" description="IspG C-terminal" evidence="9">
    <location>
        <begin position="259"/>
        <end position="346"/>
    </location>
</feature>
<feature type="binding site" evidence="7">
    <location>
        <position position="265"/>
    </location>
    <ligand>
        <name>[4Fe-4S] cluster</name>
        <dbReference type="ChEBI" id="CHEBI:49883"/>
    </ligand>
</feature>